<evidence type="ECO:0000256" key="13">
    <source>
        <dbReference type="ARBA" id="ARBA00023264"/>
    </source>
</evidence>
<comment type="catalytic activity">
    <reaction evidence="1">
        <text>a CDP-1,2-diacyl-sn-glycerol + L-serine = a 1,2-diacyl-sn-glycero-3-phospho-L-serine + CMP + H(+)</text>
        <dbReference type="Rhea" id="RHEA:16913"/>
        <dbReference type="ChEBI" id="CHEBI:15378"/>
        <dbReference type="ChEBI" id="CHEBI:33384"/>
        <dbReference type="ChEBI" id="CHEBI:57262"/>
        <dbReference type="ChEBI" id="CHEBI:58332"/>
        <dbReference type="ChEBI" id="CHEBI:60377"/>
        <dbReference type="EC" id="2.7.8.8"/>
    </reaction>
</comment>
<keyword evidence="12" id="KW-0594">Phospholipid biosynthesis</keyword>
<dbReference type="InterPro" id="IPR050324">
    <property type="entry name" value="CDP-alcohol_PTase-I"/>
</dbReference>
<dbReference type="RefSeq" id="WP_173290809.1">
    <property type="nucleotide sequence ID" value="NZ_AP021888.1"/>
</dbReference>
<evidence type="ECO:0000256" key="8">
    <source>
        <dbReference type="ARBA" id="ARBA00022692"/>
    </source>
</evidence>
<evidence type="ECO:0000256" key="15">
    <source>
        <dbReference type="RuleBase" id="RU003750"/>
    </source>
</evidence>
<keyword evidence="10" id="KW-0443">Lipid metabolism</keyword>
<dbReference type="GO" id="GO:0016020">
    <property type="term" value="C:membrane"/>
    <property type="evidence" value="ECO:0007669"/>
    <property type="project" value="InterPro"/>
</dbReference>
<reference evidence="19" key="1">
    <citation type="submission" date="2019-11" db="EMBL/GenBank/DDBJ databases">
        <title>Isolation and characterization of two novel species in the genus Thiomicrorhabdus.</title>
        <authorList>
            <person name="Mochizuki J."/>
            <person name="Kojima H."/>
            <person name="Fukui M."/>
        </authorList>
    </citation>
    <scope>NUCLEOTIDE SEQUENCE [LARGE SCALE GENOMIC DNA]</scope>
    <source>
        <strain evidence="19">AkT22</strain>
    </source>
</reference>
<feature type="transmembrane region" description="Helical" evidence="17">
    <location>
        <begin position="97"/>
        <end position="115"/>
    </location>
</feature>
<evidence type="ECO:0000256" key="6">
    <source>
        <dbReference type="ARBA" id="ARBA00022516"/>
    </source>
</evidence>
<dbReference type="InterPro" id="IPR043130">
    <property type="entry name" value="CDP-OH_PTrfase_TM_dom"/>
</dbReference>
<keyword evidence="8 17" id="KW-0812">Transmembrane</keyword>
<organism evidence="18 19">
    <name type="scientific">Thiosulfativibrio zosterae</name>
    <dbReference type="NCBI Taxonomy" id="2675053"/>
    <lineage>
        <taxon>Bacteria</taxon>
        <taxon>Pseudomonadati</taxon>
        <taxon>Pseudomonadota</taxon>
        <taxon>Gammaproteobacteria</taxon>
        <taxon>Thiotrichales</taxon>
        <taxon>Piscirickettsiaceae</taxon>
        <taxon>Thiosulfativibrio</taxon>
    </lineage>
</organism>
<feature type="transmembrane region" description="Helical" evidence="17">
    <location>
        <begin position="159"/>
        <end position="178"/>
    </location>
</feature>
<keyword evidence="11 17" id="KW-0472">Membrane</keyword>
<comment type="subcellular location">
    <subcellularLocation>
        <location evidence="2">Endomembrane system</location>
        <topology evidence="2">Multi-pass membrane protein</topology>
    </subcellularLocation>
</comment>
<keyword evidence="13" id="KW-1208">Phospholipid metabolism</keyword>
<evidence type="ECO:0000256" key="4">
    <source>
        <dbReference type="ARBA" id="ARBA00013174"/>
    </source>
</evidence>
<feature type="transmembrane region" description="Helical" evidence="17">
    <location>
        <begin position="190"/>
        <end position="207"/>
    </location>
</feature>
<sequence length="272" mass="29661">MKPFEKGIYLLPNLMTTTALFAGFYAVIAGMNGQFEAGAIAIFIAMVFDGLDGRVARMTNSCSRFGAEYDSLSDMVSFGLAPALLMYQWALHDFGKLGWLIAFIYTVGAALRLARFNTQVDTADKRYFQGLPSPAAAALLAAMVWMVETNEISSGLESYIALFLTLAAGLMMVSNLRFSSFKEVNLKGKVPFVTLLLFVLVIVVVTLKPAMILFLAFLAYAISGPVMTLVLLQKKKKMRRQAKAAEVKDPVAPEATDTLAADSIHKKTPENS</sequence>
<dbReference type="InterPro" id="IPR000462">
    <property type="entry name" value="CDP-OH_P_trans"/>
</dbReference>
<dbReference type="InterPro" id="IPR048254">
    <property type="entry name" value="CDP_ALCOHOL_P_TRANSF_CS"/>
</dbReference>
<name>A0A6F8PLI1_9GAMM</name>
<evidence type="ECO:0000256" key="3">
    <source>
        <dbReference type="ARBA" id="ARBA00010441"/>
    </source>
</evidence>
<feature type="transmembrane region" description="Helical" evidence="17">
    <location>
        <begin position="7"/>
        <end position="28"/>
    </location>
</feature>
<evidence type="ECO:0000256" key="1">
    <source>
        <dbReference type="ARBA" id="ARBA00000287"/>
    </source>
</evidence>
<protein>
    <recommendedName>
        <fullName evidence="5">CDP-diacylglycerol--serine O-phosphatidyltransferase</fullName>
        <ecNumber evidence="4">2.7.8.8</ecNumber>
    </recommendedName>
    <alternativeName>
        <fullName evidence="14">Phosphatidylserine synthase</fullName>
    </alternativeName>
</protein>
<evidence type="ECO:0000256" key="2">
    <source>
        <dbReference type="ARBA" id="ARBA00004127"/>
    </source>
</evidence>
<evidence type="ECO:0000256" key="16">
    <source>
        <dbReference type="SAM" id="MobiDB-lite"/>
    </source>
</evidence>
<evidence type="ECO:0000256" key="14">
    <source>
        <dbReference type="ARBA" id="ARBA00032361"/>
    </source>
</evidence>
<gene>
    <name evidence="18" type="primary">pssA</name>
    <name evidence="18" type="ORF">THMIRHAT_07050</name>
</gene>
<feature type="transmembrane region" description="Helical" evidence="17">
    <location>
        <begin position="213"/>
        <end position="232"/>
    </location>
</feature>
<feature type="transmembrane region" description="Helical" evidence="17">
    <location>
        <begin position="127"/>
        <end position="147"/>
    </location>
</feature>
<dbReference type="PANTHER" id="PTHR14269:SF61">
    <property type="entry name" value="CDP-DIACYLGLYCEROL--SERINE O-PHOSPHATIDYLTRANSFERASE"/>
    <property type="match status" value="1"/>
</dbReference>
<dbReference type="NCBIfam" id="TIGR00473">
    <property type="entry name" value="pssA"/>
    <property type="match status" value="1"/>
</dbReference>
<dbReference type="AlphaFoldDB" id="A0A6F8PLI1"/>
<keyword evidence="19" id="KW-1185">Reference proteome</keyword>
<accession>A0A6F8PLI1</accession>
<evidence type="ECO:0000256" key="7">
    <source>
        <dbReference type="ARBA" id="ARBA00022679"/>
    </source>
</evidence>
<dbReference type="Proteomes" id="UP000501466">
    <property type="component" value="Chromosome"/>
</dbReference>
<keyword evidence="6" id="KW-0444">Lipid biosynthesis</keyword>
<dbReference type="GO" id="GO:0008654">
    <property type="term" value="P:phospholipid biosynthetic process"/>
    <property type="evidence" value="ECO:0007669"/>
    <property type="project" value="UniProtKB-KW"/>
</dbReference>
<evidence type="ECO:0000256" key="9">
    <source>
        <dbReference type="ARBA" id="ARBA00022989"/>
    </source>
</evidence>
<dbReference type="PANTHER" id="PTHR14269">
    <property type="entry name" value="CDP-DIACYLGLYCEROL--GLYCEROL-3-PHOSPHATE 3-PHOSPHATIDYLTRANSFERASE-RELATED"/>
    <property type="match status" value="1"/>
</dbReference>
<proteinExistence type="inferred from homology"/>
<dbReference type="PROSITE" id="PS00379">
    <property type="entry name" value="CDP_ALCOHOL_P_TRANSF"/>
    <property type="match status" value="1"/>
</dbReference>
<evidence type="ECO:0000313" key="19">
    <source>
        <dbReference type="Proteomes" id="UP000501466"/>
    </source>
</evidence>
<evidence type="ECO:0000256" key="11">
    <source>
        <dbReference type="ARBA" id="ARBA00023136"/>
    </source>
</evidence>
<evidence type="ECO:0000313" key="18">
    <source>
        <dbReference type="EMBL" id="BBP42959.1"/>
    </source>
</evidence>
<evidence type="ECO:0000256" key="5">
    <source>
        <dbReference type="ARBA" id="ARBA00017171"/>
    </source>
</evidence>
<feature type="compositionally biased region" description="Basic and acidic residues" evidence="16">
    <location>
        <begin position="263"/>
        <end position="272"/>
    </location>
</feature>
<dbReference type="InterPro" id="IPR004533">
    <property type="entry name" value="CDP-diaglyc--ser_O-PTrfase"/>
</dbReference>
<dbReference type="Pfam" id="PF01066">
    <property type="entry name" value="CDP-OH_P_transf"/>
    <property type="match status" value="1"/>
</dbReference>
<evidence type="ECO:0000256" key="17">
    <source>
        <dbReference type="SAM" id="Phobius"/>
    </source>
</evidence>
<dbReference type="EC" id="2.7.8.8" evidence="4"/>
<comment type="similarity">
    <text evidence="3 15">Belongs to the CDP-alcohol phosphatidyltransferase class-I family.</text>
</comment>
<feature type="region of interest" description="Disordered" evidence="16">
    <location>
        <begin position="243"/>
        <end position="272"/>
    </location>
</feature>
<dbReference type="GO" id="GO:0003882">
    <property type="term" value="F:CDP-diacylglycerol-serine O-phosphatidyltransferase activity"/>
    <property type="evidence" value="ECO:0007669"/>
    <property type="project" value="UniProtKB-EC"/>
</dbReference>
<keyword evidence="9 17" id="KW-1133">Transmembrane helix</keyword>
<keyword evidence="7 15" id="KW-0808">Transferase</keyword>
<evidence type="ECO:0000256" key="10">
    <source>
        <dbReference type="ARBA" id="ARBA00023098"/>
    </source>
</evidence>
<dbReference type="EMBL" id="AP021888">
    <property type="protein sequence ID" value="BBP42959.1"/>
    <property type="molecule type" value="Genomic_DNA"/>
</dbReference>
<evidence type="ECO:0000256" key="12">
    <source>
        <dbReference type="ARBA" id="ARBA00023209"/>
    </source>
</evidence>
<dbReference type="Gene3D" id="1.20.120.1760">
    <property type="match status" value="1"/>
</dbReference>
<dbReference type="KEGG" id="tzo:THMIRHAT_07050"/>
<dbReference type="GO" id="GO:0012505">
    <property type="term" value="C:endomembrane system"/>
    <property type="evidence" value="ECO:0007669"/>
    <property type="project" value="UniProtKB-SubCell"/>
</dbReference>